<evidence type="ECO:0000313" key="2">
    <source>
        <dbReference type="EMBL" id="MCG2622810.1"/>
    </source>
</evidence>
<protein>
    <submittedName>
        <fullName evidence="2">Uncharacterized protein</fullName>
    </submittedName>
</protein>
<dbReference type="RefSeq" id="WP_237821487.1">
    <property type="nucleotide sequence ID" value="NZ_JAKLTQ010000009.1"/>
</dbReference>
<proteinExistence type="predicted"/>
<keyword evidence="1" id="KW-1133">Transmembrane helix</keyword>
<dbReference type="Proteomes" id="UP001165368">
    <property type="component" value="Unassembled WGS sequence"/>
</dbReference>
<organism evidence="2 3">
    <name type="scientific">Arthrobacter hankyongi</name>
    <dbReference type="NCBI Taxonomy" id="2904801"/>
    <lineage>
        <taxon>Bacteria</taxon>
        <taxon>Bacillati</taxon>
        <taxon>Actinomycetota</taxon>
        <taxon>Actinomycetes</taxon>
        <taxon>Micrococcales</taxon>
        <taxon>Micrococcaceae</taxon>
        <taxon>Arthrobacter</taxon>
    </lineage>
</organism>
<feature type="transmembrane region" description="Helical" evidence="1">
    <location>
        <begin position="71"/>
        <end position="93"/>
    </location>
</feature>
<gene>
    <name evidence="2" type="ORF">LVY72_12955</name>
</gene>
<keyword evidence="1" id="KW-0472">Membrane</keyword>
<accession>A0ABS9L816</accession>
<sequence length="124" mass="12491">MASSSSRRSPDSRSGAGGIAGNAARRPVWWGILLTVVAWAALAIPMFWALLAAAVGFTGCFIECSAPDPGIGMFGVTALAVMAAAPVLAGIALVRRSRGWWIAAACAAALIVVPIAVARLTGAA</sequence>
<keyword evidence="3" id="KW-1185">Reference proteome</keyword>
<feature type="transmembrane region" description="Helical" evidence="1">
    <location>
        <begin position="100"/>
        <end position="121"/>
    </location>
</feature>
<keyword evidence="1" id="KW-0812">Transmembrane</keyword>
<dbReference type="EMBL" id="JAKLTQ010000009">
    <property type="protein sequence ID" value="MCG2622810.1"/>
    <property type="molecule type" value="Genomic_DNA"/>
</dbReference>
<evidence type="ECO:0000256" key="1">
    <source>
        <dbReference type="SAM" id="Phobius"/>
    </source>
</evidence>
<comment type="caution">
    <text evidence="2">The sequence shown here is derived from an EMBL/GenBank/DDBJ whole genome shotgun (WGS) entry which is preliminary data.</text>
</comment>
<name>A0ABS9L816_9MICC</name>
<reference evidence="2" key="1">
    <citation type="submission" date="2022-01" db="EMBL/GenBank/DDBJ databases">
        <authorList>
            <person name="Jo J.-H."/>
            <person name="Im W.-T."/>
        </authorList>
    </citation>
    <scope>NUCLEOTIDE SEQUENCE</scope>
    <source>
        <strain evidence="2">I2-34</strain>
    </source>
</reference>
<feature type="transmembrane region" description="Helical" evidence="1">
    <location>
        <begin position="28"/>
        <end position="51"/>
    </location>
</feature>
<evidence type="ECO:0000313" key="3">
    <source>
        <dbReference type="Proteomes" id="UP001165368"/>
    </source>
</evidence>